<feature type="compositionally biased region" description="Low complexity" evidence="1">
    <location>
        <begin position="178"/>
        <end position="198"/>
    </location>
</feature>
<reference evidence="2" key="1">
    <citation type="submission" date="2022-11" db="EMBL/GenBank/DDBJ databases">
        <authorList>
            <person name="Petersen C."/>
        </authorList>
    </citation>
    <scope>NUCLEOTIDE SEQUENCE</scope>
    <source>
        <strain evidence="2">IBT 21917</strain>
    </source>
</reference>
<evidence type="ECO:0000313" key="3">
    <source>
        <dbReference type="Proteomes" id="UP001146351"/>
    </source>
</evidence>
<evidence type="ECO:0000256" key="1">
    <source>
        <dbReference type="SAM" id="MobiDB-lite"/>
    </source>
</evidence>
<organism evidence="2 3">
    <name type="scientific">Penicillium capsulatum</name>
    <dbReference type="NCBI Taxonomy" id="69766"/>
    <lineage>
        <taxon>Eukaryota</taxon>
        <taxon>Fungi</taxon>
        <taxon>Dikarya</taxon>
        <taxon>Ascomycota</taxon>
        <taxon>Pezizomycotina</taxon>
        <taxon>Eurotiomycetes</taxon>
        <taxon>Eurotiomycetidae</taxon>
        <taxon>Eurotiales</taxon>
        <taxon>Aspergillaceae</taxon>
        <taxon>Penicillium</taxon>
    </lineage>
</organism>
<keyword evidence="3" id="KW-1185">Reference proteome</keyword>
<proteinExistence type="predicted"/>
<name>A0A9W9I9T4_9EURO</name>
<gene>
    <name evidence="2" type="ORF">N7492_004407</name>
</gene>
<dbReference type="AlphaFoldDB" id="A0A9W9I9T4"/>
<comment type="caution">
    <text evidence="2">The sequence shown here is derived from an EMBL/GenBank/DDBJ whole genome shotgun (WGS) entry which is preliminary data.</text>
</comment>
<reference evidence="2" key="2">
    <citation type="journal article" date="2023" name="IMA Fungus">
        <title>Comparative genomic study of the Penicillium genus elucidates a diverse pangenome and 15 lateral gene transfer events.</title>
        <authorList>
            <person name="Petersen C."/>
            <person name="Sorensen T."/>
            <person name="Nielsen M.R."/>
            <person name="Sondergaard T.E."/>
            <person name="Sorensen J.L."/>
            <person name="Fitzpatrick D.A."/>
            <person name="Frisvad J.C."/>
            <person name="Nielsen K.L."/>
        </authorList>
    </citation>
    <scope>NUCLEOTIDE SEQUENCE</scope>
    <source>
        <strain evidence="2">IBT 21917</strain>
    </source>
</reference>
<accession>A0A9W9I9T4</accession>
<feature type="region of interest" description="Disordered" evidence="1">
    <location>
        <begin position="16"/>
        <end position="234"/>
    </location>
</feature>
<feature type="compositionally biased region" description="Low complexity" evidence="1">
    <location>
        <begin position="33"/>
        <end position="46"/>
    </location>
</feature>
<sequence length="234" mass="22916">MALLASSASAELENRNPDLLGNLAGGLVPGAQSSSTPASSTSTPPSGFKRVAAPTPNKRDVLSDPLQQLNDGTSEGVLKRNPNLLDGLTGGLMPGSQNSGAASSSPTPTPTPSSAETPYNPILKRAAATPAPENGPLNLARRDPQLGGGGGGGGAGGLGGGALGPVGGLLGQQGGAGASSSAAPSSATPTSSPTPAGGDQDETPEGDDDSDSDDDSDDNDDDDDDFFWKPEDSQ</sequence>
<feature type="compositionally biased region" description="Acidic residues" evidence="1">
    <location>
        <begin position="199"/>
        <end position="225"/>
    </location>
</feature>
<dbReference type="Proteomes" id="UP001146351">
    <property type="component" value="Unassembled WGS sequence"/>
</dbReference>
<evidence type="ECO:0000313" key="2">
    <source>
        <dbReference type="EMBL" id="KAJ5171814.1"/>
    </source>
</evidence>
<dbReference type="EMBL" id="JAPQKO010000003">
    <property type="protein sequence ID" value="KAJ5171814.1"/>
    <property type="molecule type" value="Genomic_DNA"/>
</dbReference>
<protein>
    <submittedName>
        <fullName evidence="2">Uncharacterized protein</fullName>
    </submittedName>
</protein>
<feature type="compositionally biased region" description="Low complexity" evidence="1">
    <location>
        <begin position="101"/>
        <end position="118"/>
    </location>
</feature>
<feature type="compositionally biased region" description="Gly residues" evidence="1">
    <location>
        <begin position="146"/>
        <end position="177"/>
    </location>
</feature>